<organism evidence="1 2">
    <name type="scientific">Paracidovorax anthurii</name>
    <dbReference type="NCBI Taxonomy" id="78229"/>
    <lineage>
        <taxon>Bacteria</taxon>
        <taxon>Pseudomonadati</taxon>
        <taxon>Pseudomonadota</taxon>
        <taxon>Betaproteobacteria</taxon>
        <taxon>Burkholderiales</taxon>
        <taxon>Comamonadaceae</taxon>
        <taxon>Paracidovorax</taxon>
    </lineage>
</organism>
<sequence length="166" mass="18476">MTNFLMAMGAALAMRDACRRQIEYGRSIDNLNVDAIVSRAIQEASGRLDCPDDAFENMARVIQVQNRCSTADAFRLAWCLLDPSRPFGYSRWRHGGWYVSGVRYPSGACGCVSRNYPDRKWRIVCDDRRQEMNGPGDATFGSCDEAARAEQTLALDAWKAAVPSPA</sequence>
<dbReference type="AlphaFoldDB" id="A0A328Z559"/>
<gene>
    <name evidence="1" type="ORF">AX018_102135</name>
</gene>
<accession>A0A328Z559</accession>
<keyword evidence="2" id="KW-1185">Reference proteome</keyword>
<name>A0A328Z559_9BURK</name>
<evidence type="ECO:0000313" key="1">
    <source>
        <dbReference type="EMBL" id="RAR81019.1"/>
    </source>
</evidence>
<dbReference type="Proteomes" id="UP000248856">
    <property type="component" value="Unassembled WGS sequence"/>
</dbReference>
<dbReference type="EMBL" id="QLTA01000021">
    <property type="protein sequence ID" value="RAR81019.1"/>
    <property type="molecule type" value="Genomic_DNA"/>
</dbReference>
<evidence type="ECO:0000313" key="2">
    <source>
        <dbReference type="Proteomes" id="UP000248856"/>
    </source>
</evidence>
<reference evidence="1 2" key="1">
    <citation type="submission" date="2018-06" db="EMBL/GenBank/DDBJ databases">
        <title>Genomic Encyclopedia of Archaeal and Bacterial Type Strains, Phase II (KMG-II): from individual species to whole genera.</title>
        <authorList>
            <person name="Goeker M."/>
        </authorList>
    </citation>
    <scope>NUCLEOTIDE SEQUENCE [LARGE SCALE GENOMIC DNA]</scope>
    <source>
        <strain evidence="1 2">CFPB 3232</strain>
    </source>
</reference>
<proteinExistence type="predicted"/>
<protein>
    <submittedName>
        <fullName evidence="1">Uncharacterized protein</fullName>
    </submittedName>
</protein>
<comment type="caution">
    <text evidence="1">The sequence shown here is derived from an EMBL/GenBank/DDBJ whole genome shotgun (WGS) entry which is preliminary data.</text>
</comment>
<dbReference type="RefSeq" id="WP_111877530.1">
    <property type="nucleotide sequence ID" value="NZ_CBCSGC010000014.1"/>
</dbReference>
<dbReference type="OrthoDB" id="7032812at2"/>